<evidence type="ECO:0000259" key="1">
    <source>
        <dbReference type="Pfam" id="PF01261"/>
    </source>
</evidence>
<keyword evidence="2" id="KW-0413">Isomerase</keyword>
<dbReference type="Proteomes" id="UP000617628">
    <property type="component" value="Unassembled WGS sequence"/>
</dbReference>
<dbReference type="RefSeq" id="WP_200357785.1">
    <property type="nucleotide sequence ID" value="NZ_JAENIL010000051.1"/>
</dbReference>
<evidence type="ECO:0000313" key="3">
    <source>
        <dbReference type="Proteomes" id="UP000617628"/>
    </source>
</evidence>
<accession>A0A934RZG2</accession>
<evidence type="ECO:0000313" key="2">
    <source>
        <dbReference type="EMBL" id="MBK1879572.1"/>
    </source>
</evidence>
<dbReference type="Pfam" id="PF01261">
    <property type="entry name" value="AP_endonuc_2"/>
    <property type="match status" value="1"/>
</dbReference>
<dbReference type="SUPFAM" id="SSF51658">
    <property type="entry name" value="Xylose isomerase-like"/>
    <property type="match status" value="1"/>
</dbReference>
<gene>
    <name evidence="2" type="ORF">JIN87_21990</name>
</gene>
<sequence length="309" mass="34609">MMESRRNFMKGALGLAAASFLTRSGFSDEKKQKKSDLDGKWFDISLAQWSINKAFWSGEKDKMRFAEIANNEFGINAIEYVNQFYMKDYSAKMIDELARVSSGEGVDNVLIMCDREGRLGDPDDAKRTQAIENHLRWLEMAAALGCGAIRVNAASEGQFDVQLKLAADGLRRLSEIADTYGLNVIVENHGGLSSNGAWLAAVMRLVDHPRCGTLPDFGNFKINRETGEEYDRYLGTEQIMPFAKGVSAKTHAFNPEGFERDMDYLRLMDIVKRSGYRGYIGIEWEGKSLDEPTGILMTKKLLQKLGGRA</sequence>
<dbReference type="InterPro" id="IPR013022">
    <property type="entry name" value="Xyl_isomerase-like_TIM-brl"/>
</dbReference>
<dbReference type="InterPro" id="IPR036237">
    <property type="entry name" value="Xyl_isomerase-like_sf"/>
</dbReference>
<feature type="domain" description="Xylose isomerase-like TIM barrel" evidence="1">
    <location>
        <begin position="72"/>
        <end position="294"/>
    </location>
</feature>
<dbReference type="GO" id="GO:0016853">
    <property type="term" value="F:isomerase activity"/>
    <property type="evidence" value="ECO:0007669"/>
    <property type="project" value="UniProtKB-KW"/>
</dbReference>
<keyword evidence="3" id="KW-1185">Reference proteome</keyword>
<dbReference type="PANTHER" id="PTHR12110:SF53">
    <property type="entry name" value="BLR5974 PROTEIN"/>
    <property type="match status" value="1"/>
</dbReference>
<dbReference type="PANTHER" id="PTHR12110">
    <property type="entry name" value="HYDROXYPYRUVATE ISOMERASE"/>
    <property type="match status" value="1"/>
</dbReference>
<organism evidence="2 3">
    <name type="scientific">Pelagicoccus mobilis</name>
    <dbReference type="NCBI Taxonomy" id="415221"/>
    <lineage>
        <taxon>Bacteria</taxon>
        <taxon>Pseudomonadati</taxon>
        <taxon>Verrucomicrobiota</taxon>
        <taxon>Opitutia</taxon>
        <taxon>Puniceicoccales</taxon>
        <taxon>Pelagicoccaceae</taxon>
        <taxon>Pelagicoccus</taxon>
    </lineage>
</organism>
<name>A0A934RZG2_9BACT</name>
<dbReference type="EMBL" id="JAENIL010000051">
    <property type="protein sequence ID" value="MBK1879572.1"/>
    <property type="molecule type" value="Genomic_DNA"/>
</dbReference>
<proteinExistence type="predicted"/>
<comment type="caution">
    <text evidence="2">The sequence shown here is derived from an EMBL/GenBank/DDBJ whole genome shotgun (WGS) entry which is preliminary data.</text>
</comment>
<dbReference type="Gene3D" id="3.20.20.150">
    <property type="entry name" value="Divalent-metal-dependent TIM barrel enzymes"/>
    <property type="match status" value="1"/>
</dbReference>
<dbReference type="AlphaFoldDB" id="A0A934RZG2"/>
<reference evidence="2" key="1">
    <citation type="submission" date="2021-01" db="EMBL/GenBank/DDBJ databases">
        <title>Modified the classification status of verrucomicrobia.</title>
        <authorList>
            <person name="Feng X."/>
        </authorList>
    </citation>
    <scope>NUCLEOTIDE SEQUENCE</scope>
    <source>
        <strain evidence="2">KCTC 13126</strain>
    </source>
</reference>
<dbReference type="InterPro" id="IPR050312">
    <property type="entry name" value="IolE/XylAMocC-like"/>
</dbReference>
<protein>
    <submittedName>
        <fullName evidence="2">Sugar phosphate isomerase/epimerase</fullName>
    </submittedName>
</protein>